<evidence type="ECO:0000313" key="3">
    <source>
        <dbReference type="Proteomes" id="UP000008021"/>
    </source>
</evidence>
<proteinExistence type="predicted"/>
<feature type="compositionally biased region" description="Polar residues" evidence="1">
    <location>
        <begin position="1"/>
        <end position="17"/>
    </location>
</feature>
<dbReference type="HOGENOM" id="CLU_2780155_0_0_1"/>
<evidence type="ECO:0000256" key="1">
    <source>
        <dbReference type="SAM" id="MobiDB-lite"/>
    </source>
</evidence>
<feature type="region of interest" description="Disordered" evidence="1">
    <location>
        <begin position="44"/>
        <end position="69"/>
    </location>
</feature>
<protein>
    <submittedName>
        <fullName evidence="2">Uncharacterized protein</fullName>
    </submittedName>
</protein>
<dbReference type="Gramene" id="OMERI05G12870.1">
    <property type="protein sequence ID" value="OMERI05G12870.1"/>
    <property type="gene ID" value="OMERI05G12870"/>
</dbReference>
<dbReference type="EnsemblPlants" id="OMERI05G12870.1">
    <property type="protein sequence ID" value="OMERI05G12870.1"/>
    <property type="gene ID" value="OMERI05G12870"/>
</dbReference>
<reference evidence="2" key="2">
    <citation type="submission" date="2018-05" db="EMBL/GenBank/DDBJ databases">
        <title>OmerRS3 (Oryza meridionalis Reference Sequence Version 3).</title>
        <authorList>
            <person name="Zhang J."/>
            <person name="Kudrna D."/>
            <person name="Lee S."/>
            <person name="Talag J."/>
            <person name="Welchert J."/>
            <person name="Wing R.A."/>
        </authorList>
    </citation>
    <scope>NUCLEOTIDE SEQUENCE [LARGE SCALE GENOMIC DNA]</scope>
    <source>
        <strain evidence="2">cv. OR44</strain>
    </source>
</reference>
<name>A0A0E0DQV3_9ORYZ</name>
<feature type="region of interest" description="Disordered" evidence="1">
    <location>
        <begin position="1"/>
        <end position="27"/>
    </location>
</feature>
<feature type="compositionally biased region" description="Basic residues" evidence="1">
    <location>
        <begin position="50"/>
        <end position="59"/>
    </location>
</feature>
<accession>A0A0E0DQV3</accession>
<dbReference type="Proteomes" id="UP000008021">
    <property type="component" value="Chromosome 5"/>
</dbReference>
<dbReference type="AlphaFoldDB" id="A0A0E0DQV3"/>
<organism evidence="2">
    <name type="scientific">Oryza meridionalis</name>
    <dbReference type="NCBI Taxonomy" id="40149"/>
    <lineage>
        <taxon>Eukaryota</taxon>
        <taxon>Viridiplantae</taxon>
        <taxon>Streptophyta</taxon>
        <taxon>Embryophyta</taxon>
        <taxon>Tracheophyta</taxon>
        <taxon>Spermatophyta</taxon>
        <taxon>Magnoliopsida</taxon>
        <taxon>Liliopsida</taxon>
        <taxon>Poales</taxon>
        <taxon>Poaceae</taxon>
        <taxon>BOP clade</taxon>
        <taxon>Oryzoideae</taxon>
        <taxon>Oryzeae</taxon>
        <taxon>Oryzinae</taxon>
        <taxon>Oryza</taxon>
    </lineage>
</organism>
<keyword evidence="3" id="KW-1185">Reference proteome</keyword>
<reference evidence="2" key="1">
    <citation type="submission" date="2015-04" db="UniProtKB">
        <authorList>
            <consortium name="EnsemblPlants"/>
        </authorList>
    </citation>
    <scope>IDENTIFICATION</scope>
</reference>
<evidence type="ECO:0000313" key="2">
    <source>
        <dbReference type="EnsemblPlants" id="OMERI05G12870.1"/>
    </source>
</evidence>
<sequence>MEKGSSSTPSAANTSEPMMTGPSAAAENASLAISSELVLVHRGHATAATARRRRARRRQCGGSDEGAVF</sequence>